<keyword evidence="7 10" id="KW-0689">Ribosomal protein</keyword>
<keyword evidence="3 10" id="KW-0820">tRNA-binding</keyword>
<evidence type="ECO:0000313" key="13">
    <source>
        <dbReference type="Proteomes" id="UP000199296"/>
    </source>
</evidence>
<evidence type="ECO:0000256" key="11">
    <source>
        <dbReference type="RuleBase" id="RU000659"/>
    </source>
</evidence>
<dbReference type="InterPro" id="IPR002143">
    <property type="entry name" value="Ribosomal_uL1"/>
</dbReference>
<evidence type="ECO:0000256" key="2">
    <source>
        <dbReference type="ARBA" id="ARBA00022491"/>
    </source>
</evidence>
<dbReference type="InterPro" id="IPR028364">
    <property type="entry name" value="Ribosomal_uL1/biogenesis"/>
</dbReference>
<evidence type="ECO:0000256" key="7">
    <source>
        <dbReference type="ARBA" id="ARBA00022980"/>
    </source>
</evidence>
<evidence type="ECO:0000256" key="5">
    <source>
        <dbReference type="ARBA" id="ARBA00022845"/>
    </source>
</evidence>
<evidence type="ECO:0000256" key="8">
    <source>
        <dbReference type="ARBA" id="ARBA00023274"/>
    </source>
</evidence>
<dbReference type="HAMAP" id="MF_01318_B">
    <property type="entry name" value="Ribosomal_uL1_B"/>
    <property type="match status" value="1"/>
</dbReference>
<protein>
    <recommendedName>
        <fullName evidence="9 10">Large ribosomal subunit protein uL1</fullName>
    </recommendedName>
</protein>
<evidence type="ECO:0000313" key="12">
    <source>
        <dbReference type="EMBL" id="SDG71457.1"/>
    </source>
</evidence>
<dbReference type="GO" id="GO:0000049">
    <property type="term" value="F:tRNA binding"/>
    <property type="evidence" value="ECO:0007669"/>
    <property type="project" value="UniProtKB-KW"/>
</dbReference>
<dbReference type="InterPro" id="IPR016095">
    <property type="entry name" value="Ribosomal_uL1_3-a/b-sand"/>
</dbReference>
<dbReference type="InterPro" id="IPR023673">
    <property type="entry name" value="Ribosomal_uL1_CS"/>
</dbReference>
<accession>A0A1G7WHE7</accession>
<evidence type="ECO:0000256" key="10">
    <source>
        <dbReference type="HAMAP-Rule" id="MF_01318"/>
    </source>
</evidence>
<dbReference type="GO" id="GO:0003735">
    <property type="term" value="F:structural constituent of ribosome"/>
    <property type="evidence" value="ECO:0007669"/>
    <property type="project" value="InterPro"/>
</dbReference>
<dbReference type="PANTHER" id="PTHR36427">
    <property type="entry name" value="54S RIBOSOMAL PROTEIN L1, MITOCHONDRIAL"/>
    <property type="match status" value="1"/>
</dbReference>
<dbReference type="Pfam" id="PF00687">
    <property type="entry name" value="Ribosomal_L1"/>
    <property type="match status" value="1"/>
</dbReference>
<comment type="function">
    <text evidence="10">Binds directly to 23S rRNA. The L1 stalk is quite mobile in the ribosome, and is involved in E site tRNA release.</text>
</comment>
<dbReference type="InterPro" id="IPR023674">
    <property type="entry name" value="Ribosomal_uL1-like"/>
</dbReference>
<evidence type="ECO:0000256" key="1">
    <source>
        <dbReference type="ARBA" id="ARBA00010531"/>
    </source>
</evidence>
<evidence type="ECO:0000256" key="9">
    <source>
        <dbReference type="ARBA" id="ARBA00035241"/>
    </source>
</evidence>
<dbReference type="GO" id="GO:0019843">
    <property type="term" value="F:rRNA binding"/>
    <property type="evidence" value="ECO:0007669"/>
    <property type="project" value="UniProtKB-UniRule"/>
</dbReference>
<dbReference type="GO" id="GO:0006417">
    <property type="term" value="P:regulation of translation"/>
    <property type="evidence" value="ECO:0007669"/>
    <property type="project" value="UniProtKB-KW"/>
</dbReference>
<keyword evidence="5 10" id="KW-0810">Translation regulation</keyword>
<keyword evidence="8 10" id="KW-0687">Ribonucleoprotein</keyword>
<dbReference type="OrthoDB" id="9803740at2"/>
<dbReference type="InterPro" id="IPR005878">
    <property type="entry name" value="Ribosom_uL1_bac-type"/>
</dbReference>
<comment type="subunit">
    <text evidence="10">Part of the 50S ribosomal subunit.</text>
</comment>
<proteinExistence type="inferred from homology"/>
<dbReference type="SUPFAM" id="SSF56808">
    <property type="entry name" value="Ribosomal protein L1"/>
    <property type="match status" value="1"/>
</dbReference>
<dbReference type="Gene3D" id="3.40.50.790">
    <property type="match status" value="1"/>
</dbReference>
<dbReference type="STRING" id="470826.SAMN04488027_105238"/>
<gene>
    <name evidence="10" type="primary">rplA</name>
    <name evidence="12" type="ORF">SAMN04488027_105238</name>
</gene>
<evidence type="ECO:0000256" key="3">
    <source>
        <dbReference type="ARBA" id="ARBA00022555"/>
    </source>
</evidence>
<dbReference type="AlphaFoldDB" id="A0A1G7WHE7"/>
<sequence length="232" mass="24905">MAKITKKQKEAQGKVDESRTYSVADASALLKDVAYANFDESVDLAVRLNVDPRKANQMVRGVVTLPHGTGKDVKVLALVTPDKAKEAEEAGADYVGLDEYLEKIKGGWTDVDVIVTMPSVMGKLGPLGRVLGPRGLMPNPKTGTVTMDIAKAVSDVKAGKIDFKVDKTGIVHAAVGKVSFDAEKIAGNARELLTTLVKLKPQVVKGTYIKSIHIASTMSPSIEIDTKRFTEQ</sequence>
<dbReference type="Gene3D" id="3.30.190.20">
    <property type="match status" value="1"/>
</dbReference>
<organism evidence="12 13">
    <name type="scientific">Psychroflexus sediminis</name>
    <dbReference type="NCBI Taxonomy" id="470826"/>
    <lineage>
        <taxon>Bacteria</taxon>
        <taxon>Pseudomonadati</taxon>
        <taxon>Bacteroidota</taxon>
        <taxon>Flavobacteriia</taxon>
        <taxon>Flavobacteriales</taxon>
        <taxon>Flavobacteriaceae</taxon>
        <taxon>Psychroflexus</taxon>
    </lineage>
</organism>
<comment type="similarity">
    <text evidence="1 10 11">Belongs to the universal ribosomal protein uL1 family.</text>
</comment>
<dbReference type="EMBL" id="FNCW01000005">
    <property type="protein sequence ID" value="SDG71457.1"/>
    <property type="molecule type" value="Genomic_DNA"/>
</dbReference>
<dbReference type="PROSITE" id="PS01199">
    <property type="entry name" value="RIBOSOMAL_L1"/>
    <property type="match status" value="1"/>
</dbReference>
<dbReference type="RefSeq" id="WP_093367575.1">
    <property type="nucleotide sequence ID" value="NZ_FNCW01000005.1"/>
</dbReference>
<dbReference type="NCBIfam" id="TIGR01169">
    <property type="entry name" value="rplA_bact"/>
    <property type="match status" value="1"/>
</dbReference>
<reference evidence="12 13" key="1">
    <citation type="submission" date="2016-10" db="EMBL/GenBank/DDBJ databases">
        <authorList>
            <person name="de Groot N.N."/>
        </authorList>
    </citation>
    <scope>NUCLEOTIDE SEQUENCE [LARGE SCALE GENOMIC DNA]</scope>
    <source>
        <strain evidence="12 13">DSM 19803</strain>
    </source>
</reference>
<dbReference type="PANTHER" id="PTHR36427:SF3">
    <property type="entry name" value="LARGE RIBOSOMAL SUBUNIT PROTEIN UL1M"/>
    <property type="match status" value="1"/>
</dbReference>
<dbReference type="Proteomes" id="UP000199296">
    <property type="component" value="Unassembled WGS sequence"/>
</dbReference>
<keyword evidence="13" id="KW-1185">Reference proteome</keyword>
<keyword evidence="4 10" id="KW-0699">rRNA-binding</keyword>
<dbReference type="CDD" id="cd00403">
    <property type="entry name" value="Ribosomal_L1"/>
    <property type="match status" value="1"/>
</dbReference>
<comment type="function">
    <text evidence="10">Protein L1 is also a translational repressor protein, it controls the translation of the L11 operon by binding to its mRNA.</text>
</comment>
<dbReference type="PIRSF" id="PIRSF002155">
    <property type="entry name" value="Ribosomal_L1"/>
    <property type="match status" value="1"/>
</dbReference>
<evidence type="ECO:0000256" key="6">
    <source>
        <dbReference type="ARBA" id="ARBA00022884"/>
    </source>
</evidence>
<keyword evidence="2 10" id="KW-0678">Repressor</keyword>
<dbReference type="GO" id="GO:0015934">
    <property type="term" value="C:large ribosomal subunit"/>
    <property type="evidence" value="ECO:0007669"/>
    <property type="project" value="InterPro"/>
</dbReference>
<dbReference type="GO" id="GO:0006412">
    <property type="term" value="P:translation"/>
    <property type="evidence" value="ECO:0007669"/>
    <property type="project" value="UniProtKB-UniRule"/>
</dbReference>
<dbReference type="FunFam" id="3.40.50.790:FF:000001">
    <property type="entry name" value="50S ribosomal protein L1"/>
    <property type="match status" value="1"/>
</dbReference>
<evidence type="ECO:0000256" key="4">
    <source>
        <dbReference type="ARBA" id="ARBA00022730"/>
    </source>
</evidence>
<name>A0A1G7WHE7_9FLAO</name>
<keyword evidence="6 10" id="KW-0694">RNA-binding</keyword>